<dbReference type="InterPro" id="IPR002347">
    <property type="entry name" value="SDR_fam"/>
</dbReference>
<dbReference type="AlphaFoldDB" id="I7ZFQ4"/>
<dbReference type="InterPro" id="IPR020904">
    <property type="entry name" value="Sc_DH/Rdtase_CS"/>
</dbReference>
<dbReference type="InterPro" id="IPR036291">
    <property type="entry name" value="NAD(P)-bd_dom_sf"/>
</dbReference>
<dbReference type="Gene3D" id="3.40.50.720">
    <property type="entry name" value="NAD(P)-binding Rossmann-like Domain"/>
    <property type="match status" value="1"/>
</dbReference>
<dbReference type="PRINTS" id="PR00080">
    <property type="entry name" value="SDRFAMILY"/>
</dbReference>
<accession>I7ZFQ4</accession>
<comment type="caution">
    <text evidence="3">The sequence shown here is derived from an EMBL/GenBank/DDBJ whole genome shotgun (WGS) entry which is preliminary data.</text>
</comment>
<evidence type="ECO:0000259" key="2">
    <source>
        <dbReference type="SMART" id="SM00822"/>
    </source>
</evidence>
<dbReference type="STRING" id="1172194.WQQ_08810"/>
<dbReference type="EMBL" id="AKGD01000001">
    <property type="protein sequence ID" value="EIT70744.1"/>
    <property type="molecule type" value="Genomic_DNA"/>
</dbReference>
<dbReference type="InterPro" id="IPR057326">
    <property type="entry name" value="KR_dom"/>
</dbReference>
<comment type="similarity">
    <text evidence="1">Belongs to the short-chain dehydrogenases/reductases (SDR) family.</text>
</comment>
<dbReference type="Proteomes" id="UP000003704">
    <property type="component" value="Unassembled WGS sequence"/>
</dbReference>
<evidence type="ECO:0000313" key="3">
    <source>
        <dbReference type="EMBL" id="EIT70744.1"/>
    </source>
</evidence>
<dbReference type="Pfam" id="PF13561">
    <property type="entry name" value="adh_short_C2"/>
    <property type="match status" value="1"/>
</dbReference>
<evidence type="ECO:0000313" key="4">
    <source>
        <dbReference type="Proteomes" id="UP000003704"/>
    </source>
</evidence>
<feature type="domain" description="Ketoreductase" evidence="2">
    <location>
        <begin position="7"/>
        <end position="187"/>
    </location>
</feature>
<dbReference type="PANTHER" id="PTHR43943:SF2">
    <property type="entry name" value="DEHYDROGENASE_REDUCTASE 4"/>
    <property type="match status" value="1"/>
</dbReference>
<dbReference type="PANTHER" id="PTHR43943">
    <property type="entry name" value="DEHYDROGENASE/REDUCTASE (SDR FAMILY) MEMBER 4"/>
    <property type="match status" value="1"/>
</dbReference>
<reference evidence="3 4" key="1">
    <citation type="journal article" date="2012" name="J. Bacteriol.">
        <title>Genome Sequence of n-Alkane-Degrading Hydrocarboniphaga effusa Strain AP103T (ATCC BAA-332T).</title>
        <authorList>
            <person name="Chang H.K."/>
            <person name="Zylstra G.J."/>
            <person name="Chae J.C."/>
        </authorList>
    </citation>
    <scope>NUCLEOTIDE SEQUENCE [LARGE SCALE GENOMIC DNA]</scope>
    <source>
        <strain evidence="3 4">AP103</strain>
    </source>
</reference>
<organism evidence="3 4">
    <name type="scientific">Hydrocarboniphaga effusa AP103</name>
    <dbReference type="NCBI Taxonomy" id="1172194"/>
    <lineage>
        <taxon>Bacteria</taxon>
        <taxon>Pseudomonadati</taxon>
        <taxon>Pseudomonadota</taxon>
        <taxon>Gammaproteobacteria</taxon>
        <taxon>Nevskiales</taxon>
        <taxon>Nevskiaceae</taxon>
        <taxon>Hydrocarboniphaga</taxon>
    </lineage>
</organism>
<dbReference type="OrthoDB" id="9806974at2"/>
<sequence>MTQLKGKVVIVTGGSEGIGFGIVQKLTMEGARVVFCSRSAEKGAKALQQLAELGLEADYLQADVGVRERAESVVATTIERYGRVDGLVNNAQAEWKWVPVEDKTEDAYDKALSSGFHASRWLMNAVFPHYRDQGGGRVINFGSRRAVYGAKLSAEYNSTKEAIRGLTLSAAREWGRHNITVNVICPACESAATVEYMKNNPEMAARTLLAIPMRRLGKAVEDLGALVAGLLTEDARFITGQTFFADGGLHLKRPE</sequence>
<gene>
    <name evidence="3" type="ORF">WQQ_08810</name>
</gene>
<dbReference type="FunFam" id="3.40.50.720:FF:000084">
    <property type="entry name" value="Short-chain dehydrogenase reductase"/>
    <property type="match status" value="1"/>
</dbReference>
<dbReference type="SMART" id="SM00822">
    <property type="entry name" value="PKS_KR"/>
    <property type="match status" value="1"/>
</dbReference>
<evidence type="ECO:0000256" key="1">
    <source>
        <dbReference type="ARBA" id="ARBA00006484"/>
    </source>
</evidence>
<keyword evidence="4" id="KW-1185">Reference proteome</keyword>
<protein>
    <recommendedName>
        <fullName evidence="2">Ketoreductase domain-containing protein</fullName>
    </recommendedName>
</protein>
<proteinExistence type="inferred from homology"/>
<name>I7ZFQ4_9GAMM</name>
<dbReference type="SUPFAM" id="SSF51735">
    <property type="entry name" value="NAD(P)-binding Rossmann-fold domains"/>
    <property type="match status" value="1"/>
</dbReference>
<dbReference type="CDD" id="cd05233">
    <property type="entry name" value="SDR_c"/>
    <property type="match status" value="1"/>
</dbReference>
<dbReference type="PROSITE" id="PS00061">
    <property type="entry name" value="ADH_SHORT"/>
    <property type="match status" value="1"/>
</dbReference>
<dbReference type="RefSeq" id="WP_007183837.1">
    <property type="nucleotide sequence ID" value="NZ_AKGD01000001.1"/>
</dbReference>
<dbReference type="PRINTS" id="PR00081">
    <property type="entry name" value="GDHRDH"/>
</dbReference>